<gene>
    <name evidence="1" type="ORF">BaRGS_00034085</name>
</gene>
<proteinExistence type="predicted"/>
<sequence>MVDMGLVKGVVGTIQSRTGVQVGHNFTSIPLQKSMFDRTVIPYKSARQLRVGHGVIAIVRTQPEKRDCLVCGVRKLLYKTTQITEKGCIVGIARGALNEMCGARCTDDVGKSVRDKADARLTN</sequence>
<accession>A0ABD0JJ26</accession>
<dbReference type="EMBL" id="JACVVK020000429">
    <property type="protein sequence ID" value="KAK7474661.1"/>
    <property type="molecule type" value="Genomic_DNA"/>
</dbReference>
<evidence type="ECO:0008006" key="3">
    <source>
        <dbReference type="Google" id="ProtNLM"/>
    </source>
</evidence>
<protein>
    <recommendedName>
        <fullName evidence="3">Ribosomal protein L14</fullName>
    </recommendedName>
</protein>
<keyword evidence="2" id="KW-1185">Reference proteome</keyword>
<name>A0ABD0JJ26_9CAEN</name>
<evidence type="ECO:0000313" key="2">
    <source>
        <dbReference type="Proteomes" id="UP001519460"/>
    </source>
</evidence>
<dbReference type="AlphaFoldDB" id="A0ABD0JJ26"/>
<reference evidence="1 2" key="1">
    <citation type="journal article" date="2023" name="Sci. Data">
        <title>Genome assembly of the Korean intertidal mud-creeper Batillaria attramentaria.</title>
        <authorList>
            <person name="Patra A.K."/>
            <person name="Ho P.T."/>
            <person name="Jun S."/>
            <person name="Lee S.J."/>
            <person name="Kim Y."/>
            <person name="Won Y.J."/>
        </authorList>
    </citation>
    <scope>NUCLEOTIDE SEQUENCE [LARGE SCALE GENOMIC DNA]</scope>
    <source>
        <strain evidence="1">Wonlab-2016</strain>
    </source>
</reference>
<organism evidence="1 2">
    <name type="scientific">Batillaria attramentaria</name>
    <dbReference type="NCBI Taxonomy" id="370345"/>
    <lineage>
        <taxon>Eukaryota</taxon>
        <taxon>Metazoa</taxon>
        <taxon>Spiralia</taxon>
        <taxon>Lophotrochozoa</taxon>
        <taxon>Mollusca</taxon>
        <taxon>Gastropoda</taxon>
        <taxon>Caenogastropoda</taxon>
        <taxon>Sorbeoconcha</taxon>
        <taxon>Cerithioidea</taxon>
        <taxon>Batillariidae</taxon>
        <taxon>Batillaria</taxon>
    </lineage>
</organism>
<dbReference type="Proteomes" id="UP001519460">
    <property type="component" value="Unassembled WGS sequence"/>
</dbReference>
<comment type="caution">
    <text evidence="1">The sequence shown here is derived from an EMBL/GenBank/DDBJ whole genome shotgun (WGS) entry which is preliminary data.</text>
</comment>
<evidence type="ECO:0000313" key="1">
    <source>
        <dbReference type="EMBL" id="KAK7474661.1"/>
    </source>
</evidence>